<keyword evidence="2" id="KW-0342">GTP-binding</keyword>
<dbReference type="OrthoDB" id="248233at2759"/>
<dbReference type="SUPFAM" id="SSF50447">
    <property type="entry name" value="Translation proteins"/>
    <property type="match status" value="1"/>
</dbReference>
<comment type="caution">
    <text evidence="4">The sequence shown here is derived from an EMBL/GenBank/DDBJ whole genome shotgun (WGS) entry which is preliminary data.</text>
</comment>
<sequence>MSVIVKSIQRKRVNVPLAMAGQSASFGLKKVRRSMIRKGMVMLGKSMDPPPQACRDFEAEVLVLYHSTTIAPKYQAMVHCGPVRQTAKIVGLSKQILRTGDRALVHFQFISLPEYLKPGTRLLFREGRTKGVGIVKRCLFSSETLPYDSPEAAAPSPKAAKKRLKA</sequence>
<accession>A0A8H7ZNI5</accession>
<evidence type="ECO:0000256" key="3">
    <source>
        <dbReference type="SAM" id="MobiDB-lite"/>
    </source>
</evidence>
<name>A0A8H7ZNI5_9FUNG</name>
<dbReference type="CDD" id="cd03708">
    <property type="entry name" value="GTPBP_III"/>
    <property type="match status" value="1"/>
</dbReference>
<dbReference type="EMBL" id="JAEFCI010011793">
    <property type="protein sequence ID" value="KAG5456406.1"/>
    <property type="molecule type" value="Genomic_DNA"/>
</dbReference>
<dbReference type="InterPro" id="IPR050055">
    <property type="entry name" value="EF-Tu_GTPase"/>
</dbReference>
<dbReference type="FunFam" id="2.40.30.10:FF:000084">
    <property type="entry name" value="GTP-binding elongation factor Tu family"/>
    <property type="match status" value="1"/>
</dbReference>
<proteinExistence type="predicted"/>
<organism evidence="4 5">
    <name type="scientific">Olpidium bornovanus</name>
    <dbReference type="NCBI Taxonomy" id="278681"/>
    <lineage>
        <taxon>Eukaryota</taxon>
        <taxon>Fungi</taxon>
        <taxon>Fungi incertae sedis</taxon>
        <taxon>Olpidiomycota</taxon>
        <taxon>Olpidiomycotina</taxon>
        <taxon>Olpidiomycetes</taxon>
        <taxon>Olpidiales</taxon>
        <taxon>Olpidiaceae</taxon>
        <taxon>Olpidium</taxon>
    </lineage>
</organism>
<dbReference type="PANTHER" id="PTHR43721:SF9">
    <property type="entry name" value="GTP-BINDING PROTEIN 1"/>
    <property type="match status" value="1"/>
</dbReference>
<keyword evidence="1" id="KW-0547">Nucleotide-binding</keyword>
<dbReference type="InterPro" id="IPR009000">
    <property type="entry name" value="Transl_B-barrel_sf"/>
</dbReference>
<keyword evidence="4" id="KW-0648">Protein biosynthesis</keyword>
<dbReference type="PANTHER" id="PTHR43721">
    <property type="entry name" value="ELONGATION FACTOR TU-RELATED"/>
    <property type="match status" value="1"/>
</dbReference>
<dbReference type="GO" id="GO:0005525">
    <property type="term" value="F:GTP binding"/>
    <property type="evidence" value="ECO:0007669"/>
    <property type="project" value="UniProtKB-KW"/>
</dbReference>
<gene>
    <name evidence="4" type="ORF">BJ554DRAFT_3863</name>
</gene>
<keyword evidence="5" id="KW-1185">Reference proteome</keyword>
<dbReference type="AlphaFoldDB" id="A0A8H7ZNI5"/>
<feature type="region of interest" description="Disordered" evidence="3">
    <location>
        <begin position="147"/>
        <end position="166"/>
    </location>
</feature>
<evidence type="ECO:0000256" key="1">
    <source>
        <dbReference type="ARBA" id="ARBA00022741"/>
    </source>
</evidence>
<dbReference type="Proteomes" id="UP000673691">
    <property type="component" value="Unassembled WGS sequence"/>
</dbReference>
<dbReference type="SUPFAM" id="SSF50465">
    <property type="entry name" value="EF-Tu/eEF-1alpha/eIF2-gamma C-terminal domain"/>
    <property type="match status" value="1"/>
</dbReference>
<dbReference type="Gene3D" id="2.40.30.10">
    <property type="entry name" value="Translation factors"/>
    <property type="match status" value="2"/>
</dbReference>
<evidence type="ECO:0000313" key="4">
    <source>
        <dbReference type="EMBL" id="KAG5456406.1"/>
    </source>
</evidence>
<keyword evidence="4" id="KW-0251">Elongation factor</keyword>
<dbReference type="GO" id="GO:0003743">
    <property type="term" value="F:translation initiation factor activity"/>
    <property type="evidence" value="ECO:0007669"/>
    <property type="project" value="UniProtKB-KW"/>
</dbReference>
<evidence type="ECO:0000313" key="5">
    <source>
        <dbReference type="Proteomes" id="UP000673691"/>
    </source>
</evidence>
<dbReference type="GO" id="GO:0003746">
    <property type="term" value="F:translation elongation factor activity"/>
    <property type="evidence" value="ECO:0007669"/>
    <property type="project" value="UniProtKB-KW"/>
</dbReference>
<reference evidence="4 5" key="1">
    <citation type="journal article" name="Sci. Rep.">
        <title>Genome-scale phylogenetic analyses confirm Olpidium as the closest living zoosporic fungus to the non-flagellated, terrestrial fungi.</title>
        <authorList>
            <person name="Chang Y."/>
            <person name="Rochon D."/>
            <person name="Sekimoto S."/>
            <person name="Wang Y."/>
            <person name="Chovatia M."/>
            <person name="Sandor L."/>
            <person name="Salamov A."/>
            <person name="Grigoriev I.V."/>
            <person name="Stajich J.E."/>
            <person name="Spatafora J.W."/>
        </authorList>
    </citation>
    <scope>NUCLEOTIDE SEQUENCE [LARGE SCALE GENOMIC DNA]</scope>
    <source>
        <strain evidence="4">S191</strain>
    </source>
</reference>
<dbReference type="InterPro" id="IPR009001">
    <property type="entry name" value="Transl_elong_EF1A/Init_IF2_C"/>
</dbReference>
<evidence type="ECO:0000256" key="2">
    <source>
        <dbReference type="ARBA" id="ARBA00023134"/>
    </source>
</evidence>
<protein>
    <submittedName>
        <fullName evidence="4">Translation elongation factor EF1A/initiation factor IF2gamma</fullName>
    </submittedName>
</protein>